<dbReference type="GO" id="GO:0000287">
    <property type="term" value="F:magnesium ion binding"/>
    <property type="evidence" value="ECO:0007669"/>
    <property type="project" value="TreeGrafter"/>
</dbReference>
<reference evidence="9 10" key="2">
    <citation type="submission" date="2019-03" db="EMBL/GenBank/DDBJ databases">
        <title>Bradyrhizobium strains diversity.</title>
        <authorList>
            <person name="Urquiaga M.C.O."/>
            <person name="Hungria M."/>
            <person name="Delamuta J.R.M."/>
            <person name="Klepa M.S."/>
        </authorList>
    </citation>
    <scope>NUCLEOTIDE SEQUENCE [LARGE SCALE GENOMIC DNA]</scope>
    <source>
        <strain evidence="9 10">CNPSo 3426</strain>
    </source>
</reference>
<feature type="binding site" evidence="5">
    <location>
        <position position="65"/>
    </location>
    <ligand>
        <name>substrate</name>
    </ligand>
</feature>
<comment type="similarity">
    <text evidence="2">Belongs to the HpcH/HpaI aldolase family.</text>
</comment>
<dbReference type="Proteomes" id="UP000297700">
    <property type="component" value="Unassembled WGS sequence"/>
</dbReference>
<keyword evidence="3 6" id="KW-0479">Metal-binding</keyword>
<dbReference type="RefSeq" id="WP_126261732.1">
    <property type="nucleotide sequence ID" value="NZ_SPQS01000033.1"/>
</dbReference>
<dbReference type="EMBL" id="SPQS01000033">
    <property type="protein sequence ID" value="TFV68903.1"/>
    <property type="molecule type" value="Genomic_DNA"/>
</dbReference>
<evidence type="ECO:0000313" key="8">
    <source>
        <dbReference type="EMBL" id="TFV30454.1"/>
    </source>
</evidence>
<feature type="domain" description="HpcH/HpaI aldolase/citrate lyase" evidence="7">
    <location>
        <begin position="7"/>
        <end position="209"/>
    </location>
</feature>
<dbReference type="PANTHER" id="PTHR32308:SF10">
    <property type="entry name" value="CITRATE LYASE SUBUNIT BETA"/>
    <property type="match status" value="1"/>
</dbReference>
<evidence type="ECO:0000256" key="5">
    <source>
        <dbReference type="PIRSR" id="PIRSR015582-1"/>
    </source>
</evidence>
<dbReference type="SUPFAM" id="SSF51621">
    <property type="entry name" value="Phosphoenolpyruvate/pyruvate domain"/>
    <property type="match status" value="1"/>
</dbReference>
<evidence type="ECO:0000256" key="2">
    <source>
        <dbReference type="ARBA" id="ARBA00005568"/>
    </source>
</evidence>
<dbReference type="AlphaFoldDB" id="A0A4Y9KTA1"/>
<comment type="cofactor">
    <cofactor evidence="1">
        <name>Mg(2+)</name>
        <dbReference type="ChEBI" id="CHEBI:18420"/>
    </cofactor>
</comment>
<dbReference type="EMBL" id="SPQU01000032">
    <property type="protein sequence ID" value="TFV30454.1"/>
    <property type="molecule type" value="Genomic_DNA"/>
</dbReference>
<accession>A0A4Y9KTA1</accession>
<dbReference type="GO" id="GO:0006107">
    <property type="term" value="P:oxaloacetate metabolic process"/>
    <property type="evidence" value="ECO:0007669"/>
    <property type="project" value="TreeGrafter"/>
</dbReference>
<dbReference type="Proteomes" id="UP000298225">
    <property type="component" value="Unassembled WGS sequence"/>
</dbReference>
<dbReference type="PIRSF" id="PIRSF015582">
    <property type="entry name" value="Cit_lyase_B"/>
    <property type="match status" value="1"/>
</dbReference>
<dbReference type="Pfam" id="PF03328">
    <property type="entry name" value="HpcH_HpaI"/>
    <property type="match status" value="1"/>
</dbReference>
<reference evidence="8 11" key="1">
    <citation type="submission" date="2019-03" db="EMBL/GenBank/DDBJ databases">
        <title>Bradyrhizobium strains diversity isolated from Chamaecrista fasciculata.</title>
        <authorList>
            <person name="Urquiaga M.C.O."/>
            <person name="Hungria M."/>
            <person name="Delamuta J.R.M."/>
        </authorList>
    </citation>
    <scope>NUCLEOTIDE SEQUENCE [LARGE SCALE GENOMIC DNA]</scope>
    <source>
        <strain evidence="8 11">CNPSo 3424</strain>
    </source>
</reference>
<keyword evidence="4 6" id="KW-0460">Magnesium</keyword>
<feature type="binding site" evidence="6">
    <location>
        <position position="142"/>
    </location>
    <ligand>
        <name>Mg(2+)</name>
        <dbReference type="ChEBI" id="CHEBI:18420"/>
    </ligand>
</feature>
<evidence type="ECO:0000256" key="6">
    <source>
        <dbReference type="PIRSR" id="PIRSR015582-2"/>
    </source>
</evidence>
<dbReference type="InterPro" id="IPR040442">
    <property type="entry name" value="Pyrv_kinase-like_dom_sf"/>
</dbReference>
<keyword evidence="8" id="KW-0456">Lyase</keyword>
<evidence type="ECO:0000313" key="11">
    <source>
        <dbReference type="Proteomes" id="UP000298225"/>
    </source>
</evidence>
<dbReference type="InterPro" id="IPR011206">
    <property type="entry name" value="Citrate_lyase_beta/mcl1/mcl2"/>
</dbReference>
<evidence type="ECO:0000313" key="10">
    <source>
        <dbReference type="Proteomes" id="UP000297700"/>
    </source>
</evidence>
<evidence type="ECO:0000256" key="4">
    <source>
        <dbReference type="ARBA" id="ARBA00022842"/>
    </source>
</evidence>
<evidence type="ECO:0000313" key="9">
    <source>
        <dbReference type="EMBL" id="TFV68903.1"/>
    </source>
</evidence>
<dbReference type="InterPro" id="IPR015813">
    <property type="entry name" value="Pyrv/PenolPyrv_kinase-like_dom"/>
</dbReference>
<name>A0A4Y9KTA1_9BRAD</name>
<sequence length="281" mass="29777">MSDPFLALFIPATRPERFYKAASSGADAIVIDLEDAVAAHDRAAARRTLRAVLPTQEFPGQVIIRMNGPRTADHDEDVRLLEDLPSSIGVMLAKTEQCEDLSRLADLLPGRLTIGLVETATGIANARHLAPLCTRVAFGSIDYANSIGAAHSARALLAARSELVFASALSRAAAPLDGVTISIGDEAGIESDASLARELGFRGKLLIHPAQVVPALRGMAPPAADLEHARAVLAAGNRGAHGVDGKMVDAPVVETARRIAEDYDRIHRRIDAIVRRSPLAS</sequence>
<comment type="caution">
    <text evidence="8">The sequence shown here is derived from an EMBL/GenBank/DDBJ whole genome shotgun (WGS) entry which is preliminary data.</text>
</comment>
<dbReference type="Gene3D" id="3.20.20.60">
    <property type="entry name" value="Phosphoenolpyruvate-binding domains"/>
    <property type="match status" value="1"/>
</dbReference>
<proteinExistence type="inferred from homology"/>
<gene>
    <name evidence="9" type="ORF">E4K64_34955</name>
    <name evidence="8" type="ORF">E4K66_34895</name>
</gene>
<feature type="binding site" evidence="6">
    <location>
        <position position="118"/>
    </location>
    <ligand>
        <name>Mg(2+)</name>
        <dbReference type="ChEBI" id="CHEBI:18420"/>
    </ligand>
</feature>
<protein>
    <submittedName>
        <fullName evidence="8">CoA ester lyase</fullName>
    </submittedName>
</protein>
<organism evidence="8 11">
    <name type="scientific">Bradyrhizobium frederickii</name>
    <dbReference type="NCBI Taxonomy" id="2560054"/>
    <lineage>
        <taxon>Bacteria</taxon>
        <taxon>Pseudomonadati</taxon>
        <taxon>Pseudomonadota</taxon>
        <taxon>Alphaproteobacteria</taxon>
        <taxon>Hyphomicrobiales</taxon>
        <taxon>Nitrobacteraceae</taxon>
        <taxon>Bradyrhizobium</taxon>
    </lineage>
</organism>
<evidence type="ECO:0000256" key="1">
    <source>
        <dbReference type="ARBA" id="ARBA00001946"/>
    </source>
</evidence>
<dbReference type="PANTHER" id="PTHR32308">
    <property type="entry name" value="LYASE BETA SUBUNIT, PUTATIVE (AFU_ORTHOLOGUE AFUA_4G13030)-RELATED"/>
    <property type="match status" value="1"/>
</dbReference>
<dbReference type="GO" id="GO:0016829">
    <property type="term" value="F:lyase activity"/>
    <property type="evidence" value="ECO:0007669"/>
    <property type="project" value="UniProtKB-KW"/>
</dbReference>
<feature type="binding site" evidence="5">
    <location>
        <position position="118"/>
    </location>
    <ligand>
        <name>substrate</name>
    </ligand>
</feature>
<dbReference type="InterPro" id="IPR005000">
    <property type="entry name" value="Aldolase/citrate-lyase_domain"/>
</dbReference>
<keyword evidence="11" id="KW-1185">Reference proteome</keyword>
<evidence type="ECO:0000256" key="3">
    <source>
        <dbReference type="ARBA" id="ARBA00022723"/>
    </source>
</evidence>
<dbReference type="OrthoDB" id="9800547at2"/>
<accession>A0A4Y9NQ90</accession>
<evidence type="ECO:0000259" key="7">
    <source>
        <dbReference type="Pfam" id="PF03328"/>
    </source>
</evidence>